<evidence type="ECO:0000313" key="2">
    <source>
        <dbReference type="Ensembl" id="ENSSVLP00005010816.1"/>
    </source>
</evidence>
<dbReference type="Ensembl" id="ENSSVLT00005011967.1">
    <property type="protein sequence ID" value="ENSSVLP00005010816.1"/>
    <property type="gene ID" value="ENSSVLG00005008604.1"/>
</dbReference>
<reference evidence="2" key="1">
    <citation type="submission" date="2025-08" db="UniProtKB">
        <authorList>
            <consortium name="Ensembl"/>
        </authorList>
    </citation>
    <scope>IDENTIFICATION</scope>
</reference>
<accession>A0A8D2B4G7</accession>
<dbReference type="Gene3D" id="3.30.200.20">
    <property type="entry name" value="Phosphorylase Kinase, domain 1"/>
    <property type="match status" value="1"/>
</dbReference>
<proteinExistence type="predicted"/>
<dbReference type="SUPFAM" id="SSF56112">
    <property type="entry name" value="Protein kinase-like (PK-like)"/>
    <property type="match status" value="1"/>
</dbReference>
<dbReference type="GeneTree" id="ENSGT00940000154621"/>
<evidence type="ECO:0000313" key="3">
    <source>
        <dbReference type="Proteomes" id="UP000694564"/>
    </source>
</evidence>
<keyword evidence="3" id="KW-1185">Reference proteome</keyword>
<organism evidence="2 3">
    <name type="scientific">Sciurus vulgaris</name>
    <name type="common">Eurasian red squirrel</name>
    <dbReference type="NCBI Taxonomy" id="55149"/>
    <lineage>
        <taxon>Eukaryota</taxon>
        <taxon>Metazoa</taxon>
        <taxon>Chordata</taxon>
        <taxon>Craniata</taxon>
        <taxon>Vertebrata</taxon>
        <taxon>Euteleostomi</taxon>
        <taxon>Mammalia</taxon>
        <taxon>Eutheria</taxon>
        <taxon>Euarchontoglires</taxon>
        <taxon>Glires</taxon>
        <taxon>Rodentia</taxon>
        <taxon>Sciuromorpha</taxon>
        <taxon>Sciuridae</taxon>
        <taxon>Sciurinae</taxon>
        <taxon>Sciurini</taxon>
        <taxon>Sciurus</taxon>
    </lineage>
</organism>
<evidence type="ECO:0000256" key="1">
    <source>
        <dbReference type="SAM" id="MobiDB-lite"/>
    </source>
</evidence>
<feature type="region of interest" description="Disordered" evidence="1">
    <location>
        <begin position="1"/>
        <end position="23"/>
    </location>
</feature>
<dbReference type="InterPro" id="IPR011009">
    <property type="entry name" value="Kinase-like_dom_sf"/>
</dbReference>
<reference evidence="2" key="2">
    <citation type="submission" date="2025-09" db="UniProtKB">
        <authorList>
            <consortium name="Ensembl"/>
        </authorList>
    </citation>
    <scope>IDENTIFICATION</scope>
</reference>
<dbReference type="OrthoDB" id="8693905at2759"/>
<dbReference type="AlphaFoldDB" id="A0A8D2B4G7"/>
<protein>
    <submittedName>
        <fullName evidence="2">Uncharacterized protein</fullName>
    </submittedName>
</protein>
<sequence length="157" mass="16982">MRSGEDVHQWRGVGGEAREDSSGRLSSGWYILEAARGALGPAPAAQTLSWHICRDAYELQEFICSGATAVAQAALCKPSQEHVAINVVTDYTSFVVKVELGLVMKLLSGGSVLDIIKYTVNQGKHKKGVEEAETATILKEALGDLAIYTEMVRFVEI</sequence>
<name>A0A8D2B4G7_SCIVU</name>
<dbReference type="Proteomes" id="UP000694564">
    <property type="component" value="Chromosome 13"/>
</dbReference>